<dbReference type="EMBL" id="JAGSYN010000271">
    <property type="protein sequence ID" value="KAG7660946.1"/>
    <property type="molecule type" value="Genomic_DNA"/>
</dbReference>
<dbReference type="GeneID" id="73472266"/>
<protein>
    <submittedName>
        <fullName evidence="1">Uncharacterized protein</fullName>
    </submittedName>
</protein>
<dbReference type="Pfam" id="PF10448">
    <property type="entry name" value="POC3_POC4"/>
    <property type="match status" value="1"/>
</dbReference>
<keyword evidence="2" id="KW-1185">Reference proteome</keyword>
<reference evidence="1 2" key="1">
    <citation type="journal article" date="2021" name="DNA Res.">
        <title>Genome analysis of Candida subhashii reveals its hybrid nature and dual mitochondrial genome conformations.</title>
        <authorList>
            <person name="Mixao V."/>
            <person name="Hegedusova E."/>
            <person name="Saus E."/>
            <person name="Pryszcz L.P."/>
            <person name="Cillingova A."/>
            <person name="Nosek J."/>
            <person name="Gabaldon T."/>
        </authorList>
    </citation>
    <scope>NUCLEOTIDE SEQUENCE [LARGE SCALE GENOMIC DNA]</scope>
    <source>
        <strain evidence="1 2">CBS 10753</strain>
    </source>
</reference>
<dbReference type="AlphaFoldDB" id="A0A8J5UJ86"/>
<gene>
    <name evidence="1" type="ORF">J8A68_005466</name>
</gene>
<evidence type="ECO:0000313" key="1">
    <source>
        <dbReference type="EMBL" id="KAG7660946.1"/>
    </source>
</evidence>
<dbReference type="Proteomes" id="UP000694255">
    <property type="component" value="Unassembled WGS sequence"/>
</dbReference>
<evidence type="ECO:0000313" key="2">
    <source>
        <dbReference type="Proteomes" id="UP000694255"/>
    </source>
</evidence>
<comment type="caution">
    <text evidence="1">The sequence shown here is derived from an EMBL/GenBank/DDBJ whole genome shotgun (WGS) entry which is preliminary data.</text>
</comment>
<sequence length="105" mass="12227">MNHIVKQVAINSNDYTLIITHNNDPKTPISIFINEINNITMNNYIYTIKSLTIYLNKVQQDDSIELLNNLLNKKFNKPTYLNINGYLNNEIVIELFNQIVNEISI</sequence>
<accession>A0A8J5UJ86</accession>
<organism evidence="1 2">
    <name type="scientific">[Candida] subhashii</name>
    <dbReference type="NCBI Taxonomy" id="561895"/>
    <lineage>
        <taxon>Eukaryota</taxon>
        <taxon>Fungi</taxon>
        <taxon>Dikarya</taxon>
        <taxon>Ascomycota</taxon>
        <taxon>Saccharomycotina</taxon>
        <taxon>Pichiomycetes</taxon>
        <taxon>Debaryomycetaceae</taxon>
        <taxon>Spathaspora</taxon>
    </lineage>
</organism>
<dbReference type="InterPro" id="IPR018854">
    <property type="entry name" value="Psome_chaperone_3/4"/>
</dbReference>
<name>A0A8J5UJ86_9ASCO</name>
<proteinExistence type="predicted"/>
<dbReference type="RefSeq" id="XP_049261179.1">
    <property type="nucleotide sequence ID" value="XM_049409535.1"/>
</dbReference>